<evidence type="ECO:0000313" key="1">
    <source>
        <dbReference type="EMBL" id="KAK4029445.1"/>
    </source>
</evidence>
<gene>
    <name evidence="1" type="ORF">OUZ56_022437</name>
</gene>
<protein>
    <submittedName>
        <fullName evidence="1">Uncharacterized protein</fullName>
    </submittedName>
</protein>
<evidence type="ECO:0000313" key="2">
    <source>
        <dbReference type="Proteomes" id="UP001234178"/>
    </source>
</evidence>
<reference evidence="1 2" key="1">
    <citation type="journal article" date="2023" name="Nucleic Acids Res.">
        <title>The hologenome of Daphnia magna reveals possible DNA methylation and microbiome-mediated evolution of the host genome.</title>
        <authorList>
            <person name="Chaturvedi A."/>
            <person name="Li X."/>
            <person name="Dhandapani V."/>
            <person name="Marshall H."/>
            <person name="Kissane S."/>
            <person name="Cuenca-Cambronero M."/>
            <person name="Asole G."/>
            <person name="Calvet F."/>
            <person name="Ruiz-Romero M."/>
            <person name="Marangio P."/>
            <person name="Guigo R."/>
            <person name="Rago D."/>
            <person name="Mirbahai L."/>
            <person name="Eastwood N."/>
            <person name="Colbourne J.K."/>
            <person name="Zhou J."/>
            <person name="Mallon E."/>
            <person name="Orsini L."/>
        </authorList>
    </citation>
    <scope>NUCLEOTIDE SEQUENCE [LARGE SCALE GENOMIC DNA]</scope>
    <source>
        <strain evidence="1">LRV0_1</strain>
    </source>
</reference>
<proteinExistence type="predicted"/>
<keyword evidence="2" id="KW-1185">Reference proteome</keyword>
<organism evidence="1 2">
    <name type="scientific">Daphnia magna</name>
    <dbReference type="NCBI Taxonomy" id="35525"/>
    <lineage>
        <taxon>Eukaryota</taxon>
        <taxon>Metazoa</taxon>
        <taxon>Ecdysozoa</taxon>
        <taxon>Arthropoda</taxon>
        <taxon>Crustacea</taxon>
        <taxon>Branchiopoda</taxon>
        <taxon>Diplostraca</taxon>
        <taxon>Cladocera</taxon>
        <taxon>Anomopoda</taxon>
        <taxon>Daphniidae</taxon>
        <taxon>Daphnia</taxon>
    </lineage>
</organism>
<name>A0ABR0AWI9_9CRUS</name>
<dbReference type="EMBL" id="JAOYFB010000039">
    <property type="protein sequence ID" value="KAK4029445.1"/>
    <property type="molecule type" value="Genomic_DNA"/>
</dbReference>
<comment type="caution">
    <text evidence="1">The sequence shown here is derived from an EMBL/GenBank/DDBJ whole genome shotgun (WGS) entry which is preliminary data.</text>
</comment>
<dbReference type="Proteomes" id="UP001234178">
    <property type="component" value="Unassembled WGS sequence"/>
</dbReference>
<sequence length="66" mass="7502">MTLRTTERKIKTQAICYFTVEGSRKLPPRPCPGSFLVRRPSRKSVVPHRLVSCLFLVANGVPFQDD</sequence>
<accession>A0ABR0AWI9</accession>